<keyword evidence="3" id="KW-1185">Reference proteome</keyword>
<name>A0ABS7QXP5_9ACTN</name>
<dbReference type="Proteomes" id="UP001198565">
    <property type="component" value="Unassembled WGS sequence"/>
</dbReference>
<dbReference type="EMBL" id="JAINVZ010000018">
    <property type="protein sequence ID" value="MBY8887688.1"/>
    <property type="molecule type" value="Genomic_DNA"/>
</dbReference>
<gene>
    <name evidence="2" type="ORF">K7472_23015</name>
</gene>
<feature type="region of interest" description="Disordered" evidence="1">
    <location>
        <begin position="118"/>
        <end position="137"/>
    </location>
</feature>
<dbReference type="RefSeq" id="WP_222980434.1">
    <property type="nucleotide sequence ID" value="NZ_JAINVZ010000018.1"/>
</dbReference>
<feature type="region of interest" description="Disordered" evidence="1">
    <location>
        <begin position="90"/>
        <end position="109"/>
    </location>
</feature>
<accession>A0ABS7QXP5</accession>
<sequence>MSETVGTPYQSTTGPDSETVHEAYSFACMNCGAGWEESYDIAHHTDEHGHLSVVYYTAGHQRVPSPLTRPNCTNCGGHLVRIMRSGRVSSARWEHSAHSSPPPRGHSSAAVPILMADRDEGDEDGSSSTTAREPKARHEHHWLADLLAFLHLGHREGDEHHRAA</sequence>
<proteinExistence type="predicted"/>
<organism evidence="2 3">
    <name type="scientific">Streptantibioticus parmotrematis</name>
    <dbReference type="NCBI Taxonomy" id="2873249"/>
    <lineage>
        <taxon>Bacteria</taxon>
        <taxon>Bacillati</taxon>
        <taxon>Actinomycetota</taxon>
        <taxon>Actinomycetes</taxon>
        <taxon>Kitasatosporales</taxon>
        <taxon>Streptomycetaceae</taxon>
        <taxon>Streptantibioticus</taxon>
    </lineage>
</organism>
<evidence type="ECO:0000313" key="2">
    <source>
        <dbReference type="EMBL" id="MBY8887688.1"/>
    </source>
</evidence>
<evidence type="ECO:0000313" key="3">
    <source>
        <dbReference type="Proteomes" id="UP001198565"/>
    </source>
</evidence>
<comment type="caution">
    <text evidence="2">The sequence shown here is derived from an EMBL/GenBank/DDBJ whole genome shotgun (WGS) entry which is preliminary data.</text>
</comment>
<reference evidence="2 3" key="1">
    <citation type="submission" date="2021-08" db="EMBL/GenBank/DDBJ databases">
        <title>Streptomyces sp. PTM05 isolated from lichen.</title>
        <authorList>
            <person name="Somphong A."/>
            <person name="Phongsopitanun W."/>
            <person name="Tanasupawat S."/>
        </authorList>
    </citation>
    <scope>NUCLEOTIDE SEQUENCE [LARGE SCALE GENOMIC DNA]</scope>
    <source>
        <strain evidence="2 3">Ptm05</strain>
    </source>
</reference>
<protein>
    <recommendedName>
        <fullName evidence="4">C2H2-type domain-containing protein</fullName>
    </recommendedName>
</protein>
<evidence type="ECO:0008006" key="4">
    <source>
        <dbReference type="Google" id="ProtNLM"/>
    </source>
</evidence>
<evidence type="ECO:0000256" key="1">
    <source>
        <dbReference type="SAM" id="MobiDB-lite"/>
    </source>
</evidence>